<dbReference type="OrthoDB" id="4452717at2"/>
<evidence type="ECO:0000313" key="2">
    <source>
        <dbReference type="Proteomes" id="UP000309133"/>
    </source>
</evidence>
<accession>A0A4S4FRD7</accession>
<dbReference type="AlphaFoldDB" id="A0A4S4FRD7"/>
<keyword evidence="2" id="KW-1185">Reference proteome</keyword>
<name>A0A4S4FRD7_9MICO</name>
<dbReference type="Proteomes" id="UP000309133">
    <property type="component" value="Unassembled WGS sequence"/>
</dbReference>
<organism evidence="1 2">
    <name type="scientific">Naasia lichenicola</name>
    <dbReference type="NCBI Taxonomy" id="2565933"/>
    <lineage>
        <taxon>Bacteria</taxon>
        <taxon>Bacillati</taxon>
        <taxon>Actinomycetota</taxon>
        <taxon>Actinomycetes</taxon>
        <taxon>Micrococcales</taxon>
        <taxon>Microbacteriaceae</taxon>
        <taxon>Naasia</taxon>
    </lineage>
</organism>
<comment type="caution">
    <text evidence="1">The sequence shown here is derived from an EMBL/GenBank/DDBJ whole genome shotgun (WGS) entry which is preliminary data.</text>
</comment>
<dbReference type="EMBL" id="SSSM01000001">
    <property type="protein sequence ID" value="THG33199.1"/>
    <property type="molecule type" value="Genomic_DNA"/>
</dbReference>
<dbReference type="RefSeq" id="WP_136425980.1">
    <property type="nucleotide sequence ID" value="NZ_SSSM01000001.1"/>
</dbReference>
<sequence length="204" mass="22885">MFLDAPRGLRDPSAFELRRRMLALARVRDLVKWTEMIAETRGVRMPYPDPADGGVDAKVLILLETPTQHMPDSGEAEGFISVDNDTAAAEEMWRARELVGLQQGMAMHWNIVPWYPAVDGVGPKRAETRDGTALLLELLVLLPRLETVINCGLETQKAWHEFVGPKVTDLEVIDTWHPATVAMAQEGKREDLQAAFRRAARITF</sequence>
<reference evidence="1 2" key="1">
    <citation type="submission" date="2019-04" db="EMBL/GenBank/DDBJ databases">
        <authorList>
            <person name="Jiang L."/>
        </authorList>
    </citation>
    <scope>NUCLEOTIDE SEQUENCE [LARGE SCALE GENOMIC DNA]</scope>
    <source>
        <strain evidence="1 2">YIM 131853</strain>
    </source>
</reference>
<dbReference type="Gene3D" id="3.40.470.10">
    <property type="entry name" value="Uracil-DNA glycosylase-like domain"/>
    <property type="match status" value="1"/>
</dbReference>
<dbReference type="SUPFAM" id="SSF52141">
    <property type="entry name" value="Uracil-DNA glycosylase-like"/>
    <property type="match status" value="1"/>
</dbReference>
<proteinExistence type="predicted"/>
<dbReference type="InterPro" id="IPR036895">
    <property type="entry name" value="Uracil-DNA_glycosylase-like_sf"/>
</dbReference>
<evidence type="ECO:0000313" key="1">
    <source>
        <dbReference type="EMBL" id="THG33199.1"/>
    </source>
</evidence>
<protein>
    <submittedName>
        <fullName evidence="1">Uracil-DNA glycosylase</fullName>
    </submittedName>
</protein>
<gene>
    <name evidence="1" type="ORF">E6C64_02260</name>
</gene>